<gene>
    <name evidence="1" type="ORF">PHYPA_011688</name>
</gene>
<name>A0A2K1K7P6_PHYPA</name>
<reference evidence="1 3" key="2">
    <citation type="journal article" date="2018" name="Plant J.">
        <title>The Physcomitrella patens chromosome-scale assembly reveals moss genome structure and evolution.</title>
        <authorList>
            <person name="Lang D."/>
            <person name="Ullrich K.K."/>
            <person name="Murat F."/>
            <person name="Fuchs J."/>
            <person name="Jenkins J."/>
            <person name="Haas F.B."/>
            <person name="Piednoel M."/>
            <person name="Gundlach H."/>
            <person name="Van Bel M."/>
            <person name="Meyberg R."/>
            <person name="Vives C."/>
            <person name="Morata J."/>
            <person name="Symeonidi A."/>
            <person name="Hiss M."/>
            <person name="Muchero W."/>
            <person name="Kamisugi Y."/>
            <person name="Saleh O."/>
            <person name="Blanc G."/>
            <person name="Decker E.L."/>
            <person name="van Gessel N."/>
            <person name="Grimwood J."/>
            <person name="Hayes R.D."/>
            <person name="Graham S.W."/>
            <person name="Gunter L.E."/>
            <person name="McDaniel S.F."/>
            <person name="Hoernstein S.N.W."/>
            <person name="Larsson A."/>
            <person name="Li F.W."/>
            <person name="Perroud P.F."/>
            <person name="Phillips J."/>
            <person name="Ranjan P."/>
            <person name="Rokshar D.S."/>
            <person name="Rothfels C.J."/>
            <person name="Schneider L."/>
            <person name="Shu S."/>
            <person name="Stevenson D.W."/>
            <person name="Thummler F."/>
            <person name="Tillich M."/>
            <person name="Villarreal Aguilar J.C."/>
            <person name="Widiez T."/>
            <person name="Wong G.K."/>
            <person name="Wymore A."/>
            <person name="Zhang Y."/>
            <person name="Zimmer A.D."/>
            <person name="Quatrano R.S."/>
            <person name="Mayer K.F.X."/>
            <person name="Goodstein D."/>
            <person name="Casacuberta J.M."/>
            <person name="Vandepoele K."/>
            <person name="Reski R."/>
            <person name="Cuming A.C."/>
            <person name="Tuskan G.A."/>
            <person name="Maumus F."/>
            <person name="Salse J."/>
            <person name="Schmutz J."/>
            <person name="Rensing S.A."/>
        </authorList>
    </citation>
    <scope>NUCLEOTIDE SEQUENCE [LARGE SCALE GENOMIC DNA]</scope>
    <source>
        <strain evidence="2 3">cv. Gransden 2004</strain>
    </source>
</reference>
<accession>A0A2K1K7P6</accession>
<keyword evidence="3" id="KW-1185">Reference proteome</keyword>
<proteinExistence type="predicted"/>
<organism evidence="1">
    <name type="scientific">Physcomitrium patens</name>
    <name type="common">Spreading-leaved earth moss</name>
    <name type="synonym">Physcomitrella patens</name>
    <dbReference type="NCBI Taxonomy" id="3218"/>
    <lineage>
        <taxon>Eukaryota</taxon>
        <taxon>Viridiplantae</taxon>
        <taxon>Streptophyta</taxon>
        <taxon>Embryophyta</taxon>
        <taxon>Bryophyta</taxon>
        <taxon>Bryophytina</taxon>
        <taxon>Bryopsida</taxon>
        <taxon>Funariidae</taxon>
        <taxon>Funariales</taxon>
        <taxon>Funariaceae</taxon>
        <taxon>Physcomitrium</taxon>
    </lineage>
</organism>
<dbReference type="Gramene" id="Pp3c8_17209V3.1">
    <property type="protein sequence ID" value="Pp3c8_17209V3.1"/>
    <property type="gene ID" value="Pp3c8_17209"/>
</dbReference>
<protein>
    <submittedName>
        <fullName evidence="1 2">Uncharacterized protein</fullName>
    </submittedName>
</protein>
<dbReference type="EnsemblPlants" id="Pp3c8_17209V3.1">
    <property type="protein sequence ID" value="Pp3c8_17209V3.1"/>
    <property type="gene ID" value="Pp3c8_17209"/>
</dbReference>
<dbReference type="Proteomes" id="UP000006727">
    <property type="component" value="Chromosome 8"/>
</dbReference>
<dbReference type="InParanoid" id="A0A2K1K7P6"/>
<reference evidence="2" key="3">
    <citation type="submission" date="2020-12" db="UniProtKB">
        <authorList>
            <consortium name="EnsemblPlants"/>
        </authorList>
    </citation>
    <scope>IDENTIFICATION</scope>
</reference>
<sequence length="45" mass="5098">MLNRALIPQELISLYRRAVHSPESFSGVNFVGRQMEGFVSTSDEK</sequence>
<dbReference type="EMBL" id="ABEU02000008">
    <property type="protein sequence ID" value="PNR49792.1"/>
    <property type="molecule type" value="Genomic_DNA"/>
</dbReference>
<reference evidence="1 3" key="1">
    <citation type="journal article" date="2008" name="Science">
        <title>The Physcomitrella genome reveals evolutionary insights into the conquest of land by plants.</title>
        <authorList>
            <person name="Rensing S."/>
            <person name="Lang D."/>
            <person name="Zimmer A."/>
            <person name="Terry A."/>
            <person name="Salamov A."/>
            <person name="Shapiro H."/>
            <person name="Nishiyama T."/>
            <person name="Perroud P.-F."/>
            <person name="Lindquist E."/>
            <person name="Kamisugi Y."/>
            <person name="Tanahashi T."/>
            <person name="Sakakibara K."/>
            <person name="Fujita T."/>
            <person name="Oishi K."/>
            <person name="Shin-I T."/>
            <person name="Kuroki Y."/>
            <person name="Toyoda A."/>
            <person name="Suzuki Y."/>
            <person name="Hashimoto A."/>
            <person name="Yamaguchi K."/>
            <person name="Sugano A."/>
            <person name="Kohara Y."/>
            <person name="Fujiyama A."/>
            <person name="Anterola A."/>
            <person name="Aoki S."/>
            <person name="Ashton N."/>
            <person name="Barbazuk W.B."/>
            <person name="Barker E."/>
            <person name="Bennetzen J."/>
            <person name="Bezanilla M."/>
            <person name="Blankenship R."/>
            <person name="Cho S.H."/>
            <person name="Dutcher S."/>
            <person name="Estelle M."/>
            <person name="Fawcett J.A."/>
            <person name="Gundlach H."/>
            <person name="Hanada K."/>
            <person name="Heyl A."/>
            <person name="Hicks K.A."/>
            <person name="Hugh J."/>
            <person name="Lohr M."/>
            <person name="Mayer K."/>
            <person name="Melkozernov A."/>
            <person name="Murata T."/>
            <person name="Nelson D."/>
            <person name="Pils B."/>
            <person name="Prigge M."/>
            <person name="Reiss B."/>
            <person name="Renner T."/>
            <person name="Rombauts S."/>
            <person name="Rushton P."/>
            <person name="Sanderfoot A."/>
            <person name="Schween G."/>
            <person name="Shiu S.-H."/>
            <person name="Stueber K."/>
            <person name="Theodoulou F.L."/>
            <person name="Tu H."/>
            <person name="Van de Peer Y."/>
            <person name="Verrier P.J."/>
            <person name="Waters E."/>
            <person name="Wood A."/>
            <person name="Yang L."/>
            <person name="Cove D."/>
            <person name="Cuming A."/>
            <person name="Hasebe M."/>
            <person name="Lucas S."/>
            <person name="Mishler D.B."/>
            <person name="Reski R."/>
            <person name="Grigoriev I."/>
            <person name="Quatrano R.S."/>
            <person name="Boore J.L."/>
        </authorList>
    </citation>
    <scope>NUCLEOTIDE SEQUENCE [LARGE SCALE GENOMIC DNA]</scope>
    <source>
        <strain evidence="2 3">cv. Gransden 2004</strain>
    </source>
</reference>
<dbReference type="AlphaFoldDB" id="A0A2K1K7P6"/>
<evidence type="ECO:0000313" key="1">
    <source>
        <dbReference type="EMBL" id="PNR49792.1"/>
    </source>
</evidence>
<evidence type="ECO:0000313" key="2">
    <source>
        <dbReference type="EnsemblPlants" id="Pp3c8_17209V3.1"/>
    </source>
</evidence>
<evidence type="ECO:0000313" key="3">
    <source>
        <dbReference type="Proteomes" id="UP000006727"/>
    </source>
</evidence>